<sequence length="181" mass="21064">MNCWKTINFNKDYGINRLYLLSFLIGLVSFVFLYVPFSIIHGTVNLNEFGIIPLIIALLFLPTVHSFMHILPLIMMYKRVKLTYKRKNLFFPIINYYTKKPLTKKVSLLVAIAPTLFITIPAGMATYMFVDYYVYFLLLTSIHIAMTFTDFLYLINISKAPKLSYVENSNDEFAILVKTQN</sequence>
<dbReference type="RefSeq" id="WP_092493596.1">
    <property type="nucleotide sequence ID" value="NZ_FNKD01000003.1"/>
</dbReference>
<evidence type="ECO:0000256" key="1">
    <source>
        <dbReference type="SAM" id="Phobius"/>
    </source>
</evidence>
<proteinExistence type="predicted"/>
<accession>A0A1H1EBH4</accession>
<dbReference type="InterPro" id="IPR021683">
    <property type="entry name" value="DUF3267"/>
</dbReference>
<dbReference type="STRING" id="553311.SAMN05216231_2815"/>
<protein>
    <submittedName>
        <fullName evidence="2">Putative zincin peptidase</fullName>
    </submittedName>
</protein>
<feature type="transmembrane region" description="Helical" evidence="1">
    <location>
        <begin position="51"/>
        <end position="77"/>
    </location>
</feature>
<keyword evidence="1" id="KW-1133">Transmembrane helix</keyword>
<keyword evidence="3" id="KW-1185">Reference proteome</keyword>
<feature type="transmembrane region" description="Helical" evidence="1">
    <location>
        <begin position="106"/>
        <end position="127"/>
    </location>
</feature>
<evidence type="ECO:0000313" key="3">
    <source>
        <dbReference type="Proteomes" id="UP000199444"/>
    </source>
</evidence>
<dbReference type="Proteomes" id="UP000199444">
    <property type="component" value="Unassembled WGS sequence"/>
</dbReference>
<feature type="transmembrane region" description="Helical" evidence="1">
    <location>
        <begin position="133"/>
        <end position="155"/>
    </location>
</feature>
<dbReference type="Pfam" id="PF11667">
    <property type="entry name" value="DUF3267"/>
    <property type="match status" value="1"/>
</dbReference>
<evidence type="ECO:0000313" key="2">
    <source>
        <dbReference type="EMBL" id="SDQ86161.1"/>
    </source>
</evidence>
<name>A0A1H1EBH4_9BACI</name>
<reference evidence="2 3" key="1">
    <citation type="submission" date="2016-10" db="EMBL/GenBank/DDBJ databases">
        <authorList>
            <person name="de Groot N.N."/>
        </authorList>
    </citation>
    <scope>NUCLEOTIDE SEQUENCE [LARGE SCALE GENOMIC DNA]</scope>
    <source>
        <strain evidence="2 3">CGMCC 1.10449</strain>
    </source>
</reference>
<feature type="transmembrane region" description="Helical" evidence="1">
    <location>
        <begin position="18"/>
        <end position="39"/>
    </location>
</feature>
<keyword evidence="1" id="KW-0472">Membrane</keyword>
<dbReference type="EMBL" id="FNKD01000003">
    <property type="protein sequence ID" value="SDQ86161.1"/>
    <property type="molecule type" value="Genomic_DNA"/>
</dbReference>
<dbReference type="AlphaFoldDB" id="A0A1H1EBH4"/>
<gene>
    <name evidence="2" type="ORF">SAMN05216231_2815</name>
</gene>
<keyword evidence="1" id="KW-0812">Transmembrane</keyword>
<organism evidence="2 3">
    <name type="scientific">Virgibacillus salinus</name>
    <dbReference type="NCBI Taxonomy" id="553311"/>
    <lineage>
        <taxon>Bacteria</taxon>
        <taxon>Bacillati</taxon>
        <taxon>Bacillota</taxon>
        <taxon>Bacilli</taxon>
        <taxon>Bacillales</taxon>
        <taxon>Bacillaceae</taxon>
        <taxon>Virgibacillus</taxon>
    </lineage>
</organism>